<evidence type="ECO:0000313" key="3">
    <source>
        <dbReference type="Proteomes" id="UP001558652"/>
    </source>
</evidence>
<keyword evidence="3" id="KW-1185">Reference proteome</keyword>
<feature type="compositionally biased region" description="Polar residues" evidence="1">
    <location>
        <begin position="51"/>
        <end position="64"/>
    </location>
</feature>
<dbReference type="EMBL" id="JBFDAA010000002">
    <property type="protein sequence ID" value="KAL1140062.1"/>
    <property type="molecule type" value="Genomic_DNA"/>
</dbReference>
<dbReference type="AlphaFoldDB" id="A0ABD0Z8F8"/>
<evidence type="ECO:0000256" key="1">
    <source>
        <dbReference type="SAM" id="MobiDB-lite"/>
    </source>
</evidence>
<accession>A0ABD0Z8F8</accession>
<dbReference type="Proteomes" id="UP001558652">
    <property type="component" value="Unassembled WGS sequence"/>
</dbReference>
<name>A0ABD0Z8F8_9HEMI</name>
<gene>
    <name evidence="2" type="ORF">AAG570_007039</name>
</gene>
<evidence type="ECO:0000313" key="2">
    <source>
        <dbReference type="EMBL" id="KAL1140062.1"/>
    </source>
</evidence>
<proteinExistence type="predicted"/>
<feature type="region of interest" description="Disordered" evidence="1">
    <location>
        <begin position="1"/>
        <end position="64"/>
    </location>
</feature>
<reference evidence="2 3" key="1">
    <citation type="submission" date="2024-07" db="EMBL/GenBank/DDBJ databases">
        <title>Chromosome-level genome assembly of the water stick insect Ranatra chinensis (Heteroptera: Nepidae).</title>
        <authorList>
            <person name="Liu X."/>
        </authorList>
    </citation>
    <scope>NUCLEOTIDE SEQUENCE [LARGE SCALE GENOMIC DNA]</scope>
    <source>
        <strain evidence="2">Cailab_2021Rc</strain>
        <tissue evidence="2">Muscle</tissue>
    </source>
</reference>
<protein>
    <submittedName>
        <fullName evidence="2">Uncharacterized protein</fullName>
    </submittedName>
</protein>
<sequence length="202" mass="22033">MASKRRNIGPQRALDAPHAHQSRPRRSTDPGNAGTASPSTPRTSTTKMRTINSSTRATEHTPTLSARSEHLCSLDFGTVCAGTGRPFLGPLRVRTLHEFVSTDDGGPDDVTGGATSKHCGREYCFRVSHHGYLEHAGVHRLTYFLEAASAAGTHLWAVNTFLPPEVINNIKGILIRKISHQRRAECGITRVTDAAEVVRLLY</sequence>
<comment type="caution">
    <text evidence="2">The sequence shown here is derived from an EMBL/GenBank/DDBJ whole genome shotgun (WGS) entry which is preliminary data.</text>
</comment>
<organism evidence="2 3">
    <name type="scientific">Ranatra chinensis</name>
    <dbReference type="NCBI Taxonomy" id="642074"/>
    <lineage>
        <taxon>Eukaryota</taxon>
        <taxon>Metazoa</taxon>
        <taxon>Ecdysozoa</taxon>
        <taxon>Arthropoda</taxon>
        <taxon>Hexapoda</taxon>
        <taxon>Insecta</taxon>
        <taxon>Pterygota</taxon>
        <taxon>Neoptera</taxon>
        <taxon>Paraneoptera</taxon>
        <taxon>Hemiptera</taxon>
        <taxon>Heteroptera</taxon>
        <taxon>Panheteroptera</taxon>
        <taxon>Nepomorpha</taxon>
        <taxon>Nepidae</taxon>
        <taxon>Ranatrinae</taxon>
        <taxon>Ranatra</taxon>
    </lineage>
</organism>
<feature type="compositionally biased region" description="Low complexity" evidence="1">
    <location>
        <begin position="35"/>
        <end position="50"/>
    </location>
</feature>